<keyword evidence="1 5" id="KW-0963">Cytoplasm</keyword>
<dbReference type="PANTHER" id="PTHR23355:SF9">
    <property type="entry name" value="DIS3-LIKE EXONUCLEASE 2"/>
    <property type="match status" value="1"/>
</dbReference>
<evidence type="ECO:0000259" key="7">
    <source>
        <dbReference type="SMART" id="SM00955"/>
    </source>
</evidence>
<dbReference type="PROSITE" id="PS01175">
    <property type="entry name" value="RIBONUCLEASE_II"/>
    <property type="match status" value="1"/>
</dbReference>
<keyword evidence="5" id="KW-0464">Manganese</keyword>
<dbReference type="InterPro" id="IPR022966">
    <property type="entry name" value="RNase_II/R_CS"/>
</dbReference>
<feature type="region of interest" description="Disordered" evidence="6">
    <location>
        <begin position="192"/>
        <end position="216"/>
    </location>
</feature>
<comment type="similarity">
    <text evidence="5">Belongs to the RNR ribonuclease family. DIS3L2 subfamily.</text>
</comment>
<dbReference type="Pfam" id="PF17877">
    <property type="entry name" value="Dis3l2_C_term"/>
    <property type="match status" value="1"/>
</dbReference>
<dbReference type="InParanoid" id="S2IWZ8"/>
<dbReference type="Pfam" id="PF00773">
    <property type="entry name" value="RNB"/>
    <property type="match status" value="1"/>
</dbReference>
<dbReference type="HAMAP" id="MF_03045">
    <property type="entry name" value="DIS3L2"/>
    <property type="match status" value="1"/>
</dbReference>
<gene>
    <name evidence="8" type="ORF">HMPREF1544_11465</name>
</gene>
<keyword evidence="2 5" id="KW-0479">Metal-binding</keyword>
<keyword evidence="4 5" id="KW-0694">RNA-binding</keyword>
<evidence type="ECO:0000256" key="4">
    <source>
        <dbReference type="ARBA" id="ARBA00022884"/>
    </source>
</evidence>
<dbReference type="InterPro" id="IPR012340">
    <property type="entry name" value="NA-bd_OB-fold"/>
</dbReference>
<dbReference type="GO" id="GO:0000956">
    <property type="term" value="P:nuclear-transcribed mRNA catabolic process"/>
    <property type="evidence" value="ECO:0007669"/>
    <property type="project" value="UniProtKB-UniRule"/>
</dbReference>
<dbReference type="eggNOG" id="KOG2102">
    <property type="taxonomic scope" value="Eukaryota"/>
</dbReference>
<evidence type="ECO:0000256" key="6">
    <source>
        <dbReference type="SAM" id="MobiDB-lite"/>
    </source>
</evidence>
<dbReference type="STRING" id="1220926.S2IWZ8"/>
<dbReference type="GO" id="GO:0000175">
    <property type="term" value="F:3'-5'-RNA exonuclease activity"/>
    <property type="evidence" value="ECO:0007669"/>
    <property type="project" value="UniProtKB-UniRule"/>
</dbReference>
<feature type="compositionally biased region" description="Acidic residues" evidence="6">
    <location>
        <begin position="866"/>
        <end position="881"/>
    </location>
</feature>
<dbReference type="SMART" id="SM00955">
    <property type="entry name" value="RNB"/>
    <property type="match status" value="1"/>
</dbReference>
<reference evidence="9" key="1">
    <citation type="submission" date="2013-05" db="EMBL/GenBank/DDBJ databases">
        <title>The Genome sequence of Mucor circinelloides f. circinelloides 1006PhL.</title>
        <authorList>
            <consortium name="The Broad Institute Genomics Platform"/>
            <person name="Cuomo C."/>
            <person name="Earl A."/>
            <person name="Findley K."/>
            <person name="Lee S.C."/>
            <person name="Walker B."/>
            <person name="Young S."/>
            <person name="Zeng Q."/>
            <person name="Gargeya S."/>
            <person name="Fitzgerald M."/>
            <person name="Haas B."/>
            <person name="Abouelleil A."/>
            <person name="Allen A.W."/>
            <person name="Alvarado L."/>
            <person name="Arachchi H.M."/>
            <person name="Berlin A.M."/>
            <person name="Chapman S.B."/>
            <person name="Gainer-Dewar J."/>
            <person name="Goldberg J."/>
            <person name="Griggs A."/>
            <person name="Gujja S."/>
            <person name="Hansen M."/>
            <person name="Howarth C."/>
            <person name="Imamovic A."/>
            <person name="Ireland A."/>
            <person name="Larimer J."/>
            <person name="McCowan C."/>
            <person name="Murphy C."/>
            <person name="Pearson M."/>
            <person name="Poon T.W."/>
            <person name="Priest M."/>
            <person name="Roberts A."/>
            <person name="Saif S."/>
            <person name="Shea T."/>
            <person name="Sisk P."/>
            <person name="Sykes S."/>
            <person name="Wortman J."/>
            <person name="Nusbaum C."/>
            <person name="Birren B."/>
        </authorList>
    </citation>
    <scope>NUCLEOTIDE SEQUENCE [LARGE SCALE GENOMIC DNA]</scope>
    <source>
        <strain evidence="9">1006PhL</strain>
    </source>
</reference>
<feature type="binding site" evidence="5">
    <location>
        <position position="407"/>
    </location>
    <ligand>
        <name>Mg(2+)</name>
        <dbReference type="ChEBI" id="CHEBI:18420"/>
    </ligand>
</feature>
<feature type="compositionally biased region" description="Basic and acidic residues" evidence="6">
    <location>
        <begin position="194"/>
        <end position="209"/>
    </location>
</feature>
<dbReference type="OMA" id="AFLRCHP"/>
<dbReference type="GO" id="GO:0000932">
    <property type="term" value="C:P-body"/>
    <property type="evidence" value="ECO:0007669"/>
    <property type="project" value="UniProtKB-SubCell"/>
</dbReference>
<feature type="domain" description="RNB" evidence="7">
    <location>
        <begin position="395"/>
        <end position="734"/>
    </location>
</feature>
<feature type="region of interest" description="Disordered" evidence="6">
    <location>
        <begin position="860"/>
        <end position="883"/>
    </location>
</feature>
<comment type="subcellular location">
    <subcellularLocation>
        <location evidence="5">Cytoplasm</location>
    </subcellularLocation>
    <subcellularLocation>
        <location evidence="5">Cytoplasm</location>
        <location evidence="5">P-body</location>
    </subcellularLocation>
</comment>
<accession>S2IWZ8</accession>
<evidence type="ECO:0000313" key="8">
    <source>
        <dbReference type="EMBL" id="EPB81809.1"/>
    </source>
</evidence>
<dbReference type="GO" id="GO:0003723">
    <property type="term" value="F:RNA binding"/>
    <property type="evidence" value="ECO:0007669"/>
    <property type="project" value="UniProtKB-KW"/>
</dbReference>
<comment type="function">
    <text evidence="5">3'-5'-exoribonuclease that specifically recognizes RNAs polyuridylated at their 3' end and mediates their degradation. Component of an exosome-independent RNA degradation pathway that mediates degradation of cytoplasmic mRNAs that have been deadenylated and subsequently uridylated at their 3'.</text>
</comment>
<dbReference type="InterPro" id="IPR041505">
    <property type="entry name" value="Dis3_CSD2"/>
</dbReference>
<dbReference type="FunCoup" id="S2IWZ8">
    <property type="interactions" value="558"/>
</dbReference>
<dbReference type="Gene3D" id="2.40.50.700">
    <property type="match status" value="1"/>
</dbReference>
<dbReference type="InterPro" id="IPR028591">
    <property type="entry name" value="DIS3L2"/>
</dbReference>
<proteinExistence type="inferred from homology"/>
<name>S2IWZ8_MUCC1</name>
<feature type="binding site" evidence="5">
    <location>
        <position position="416"/>
    </location>
    <ligand>
        <name>Mg(2+)</name>
        <dbReference type="ChEBI" id="CHEBI:18420"/>
    </ligand>
</feature>
<dbReference type="SUPFAM" id="SSF50249">
    <property type="entry name" value="Nucleic acid-binding proteins"/>
    <property type="match status" value="2"/>
</dbReference>
<dbReference type="InterPro" id="IPR050180">
    <property type="entry name" value="RNR_Ribonuclease"/>
</dbReference>
<dbReference type="InterPro" id="IPR001900">
    <property type="entry name" value="RNase_II/R"/>
</dbReference>
<dbReference type="AlphaFoldDB" id="S2IWZ8"/>
<dbReference type="Pfam" id="PF17849">
    <property type="entry name" value="OB_Dis3"/>
    <property type="match status" value="1"/>
</dbReference>
<evidence type="ECO:0000256" key="2">
    <source>
        <dbReference type="ARBA" id="ARBA00022723"/>
    </source>
</evidence>
<sequence>MDDIIPTPRRRKPKAKQPEAKVENDIASHVIKNEQPALEVTPDLVNFSATKSEKETWNHYAKQHDDDSNDEDWVIGAPVVKNKEPKPHKISAPPYIHPWDRNSYNKRSFFLPFWNPLDVDKGIEEGTLYQGIMRLTKNPGDAYVKSDDLDFDIYIGGAHDRNRALDGDLVAVQLSDVEEVWGLRKERRRKRKEAHLQRQKEKQDREEQQAQKVPDQFEDAVEAEEAVEVDAAVEDSDEEDHKPVYCGHVVSIIEKVPNTTYTGTILLEEPGLPEEFRGNNRDKMQNGPSVAWFKPTDRRVPIFILRGRDIPRELVDNEEYFKTHLFSVSLLRWQITDRRPSGRMEREIGPIGDLFTERQASIANNCIIDTGFTPVALECLPPTPWAIPEKEYKVRRDLRSERIFSIDPPTAKDLDDALHIKELEDGFFEVGVHIADVSYFLRRNTALDAEARARGTSTYLVDSVIPMLPSLLCEELCSLNPGVERLAFSVIWKMDKQGKPVDTWFGKTIIKSCAKLAYDDAQRVIDGDILPVDVDIFGNHNDYAISNDILMLHNLSVQMRQERYDGGSLSMNSVKLQFVLDDKGEPIAFSQFKAKAANRLIEEFMLLANISVAHKIAKAFPDEALLRRHDYPLSKRLNEFIKVTEVLGLNFDGHSAGSLQSSFNDVNNQDVKDVLLILAIRTMQRAKYFCSGSLDIAKFHHYALNEDFYTHFTSPIRRYADVIVHRLLEVAISNDKGFRRAMPCPYNKKMLQKIAFECNTKKDAAKNAQDSDIMIYLCRYLTMMEKLNGPVYTKADVITVSKETYEVCVPEYGLEKRIHLKDLPVSGFDFDKTKLSLNIFWKRGVPVTMRNEEKMYAERVNKDDYSSEDGEEEDEVDENGDPLDSFARMTLKESKGDKVVDAADLIPPVILDEETCMQTISMFSQVDVRLQINNLVSPPMINIYPLNPFSGEEEELKENSDD</sequence>
<keyword evidence="5" id="KW-0269">Exonuclease</keyword>
<organism evidence="8 9">
    <name type="scientific">Mucor circinelloides f. circinelloides (strain 1006PhL)</name>
    <name type="common">Mucormycosis agent</name>
    <name type="synonym">Calyptromyces circinelloides</name>
    <dbReference type="NCBI Taxonomy" id="1220926"/>
    <lineage>
        <taxon>Eukaryota</taxon>
        <taxon>Fungi</taxon>
        <taxon>Fungi incertae sedis</taxon>
        <taxon>Mucoromycota</taxon>
        <taxon>Mucoromycotina</taxon>
        <taxon>Mucoromycetes</taxon>
        <taxon>Mucorales</taxon>
        <taxon>Mucorineae</taxon>
        <taxon>Mucoraceae</taxon>
        <taxon>Mucor</taxon>
    </lineage>
</organism>
<dbReference type="PANTHER" id="PTHR23355">
    <property type="entry name" value="RIBONUCLEASE"/>
    <property type="match status" value="1"/>
</dbReference>
<evidence type="ECO:0000256" key="5">
    <source>
        <dbReference type="HAMAP-Rule" id="MF_03045"/>
    </source>
</evidence>
<protein>
    <recommendedName>
        <fullName evidence="5">DIS3-like exonuclease 2</fullName>
        <ecNumber evidence="5">3.1.13.-</ecNumber>
    </recommendedName>
</protein>
<dbReference type="VEuPathDB" id="FungiDB:HMPREF1544_11465"/>
<evidence type="ECO:0000256" key="1">
    <source>
        <dbReference type="ARBA" id="ARBA00022490"/>
    </source>
</evidence>
<feature type="region of interest" description="Disordered" evidence="6">
    <location>
        <begin position="1"/>
        <end position="22"/>
    </location>
</feature>
<dbReference type="Gene3D" id="2.40.50.690">
    <property type="match status" value="1"/>
</dbReference>
<dbReference type="EC" id="3.1.13.-" evidence="5"/>
<dbReference type="OrthoDB" id="372421at2759"/>
<evidence type="ECO:0000256" key="3">
    <source>
        <dbReference type="ARBA" id="ARBA00022842"/>
    </source>
</evidence>
<keyword evidence="9" id="KW-1185">Reference proteome</keyword>
<dbReference type="Proteomes" id="UP000014254">
    <property type="component" value="Unassembled WGS sequence"/>
</dbReference>
<dbReference type="GO" id="GO:0046872">
    <property type="term" value="F:metal ion binding"/>
    <property type="evidence" value="ECO:0007669"/>
    <property type="project" value="UniProtKB-KW"/>
</dbReference>
<keyword evidence="5" id="KW-0378">Hydrolase</keyword>
<dbReference type="GO" id="GO:1990074">
    <property type="term" value="P:polyuridylation-dependent mRNA catabolic process"/>
    <property type="evidence" value="ECO:0007669"/>
    <property type="project" value="UniProtKB-UniRule"/>
</dbReference>
<evidence type="ECO:0000313" key="9">
    <source>
        <dbReference type="Proteomes" id="UP000014254"/>
    </source>
</evidence>
<feature type="site" description="Important for catalytic activity" evidence="5">
    <location>
        <position position="415"/>
    </location>
</feature>
<dbReference type="InterPro" id="IPR041093">
    <property type="entry name" value="Dis3l2-like_C"/>
</dbReference>
<keyword evidence="5" id="KW-0540">Nuclease</keyword>
<dbReference type="EMBL" id="KE124147">
    <property type="protein sequence ID" value="EPB81809.1"/>
    <property type="molecule type" value="Genomic_DNA"/>
</dbReference>
<dbReference type="Gene3D" id="2.40.50.140">
    <property type="entry name" value="Nucleic acid-binding proteins"/>
    <property type="match status" value="1"/>
</dbReference>
<keyword evidence="3 5" id="KW-0460">Magnesium</keyword>
<comment type="cofactor">
    <cofactor evidence="5">
        <name>Mg(2+)</name>
        <dbReference type="ChEBI" id="CHEBI:18420"/>
    </cofactor>
    <cofactor evidence="5">
        <name>Mn(2+)</name>
        <dbReference type="ChEBI" id="CHEBI:29035"/>
    </cofactor>
</comment>